<dbReference type="GO" id="GO:0016491">
    <property type="term" value="F:oxidoreductase activity"/>
    <property type="evidence" value="ECO:0007669"/>
    <property type="project" value="UniProtKB-KW"/>
</dbReference>
<comment type="cofactor">
    <cofactor evidence="1">
        <name>FAD</name>
        <dbReference type="ChEBI" id="CHEBI:57692"/>
    </cofactor>
</comment>
<reference evidence="7" key="2">
    <citation type="journal article" date="2022" name="Microbiol. Resour. Announc.">
        <title>Whole-Genome Sequence of Entomortierella parvispora E1425, a Mucoromycotan Fungus Associated with Burkholderiaceae-Related Endosymbiotic Bacteria.</title>
        <authorList>
            <person name="Herlambang A."/>
            <person name="Guo Y."/>
            <person name="Takashima Y."/>
            <person name="Narisawa K."/>
            <person name="Ohta H."/>
            <person name="Nishizawa T."/>
        </authorList>
    </citation>
    <scope>NUCLEOTIDE SEQUENCE</scope>
    <source>
        <strain evidence="7">E1425</strain>
    </source>
</reference>
<dbReference type="AlphaFoldDB" id="A0A9P3H4Y3"/>
<proteinExistence type="inferred from homology"/>
<sequence>MAAENDFNADNVAPMEIPGFRGQVFTRNGAGYATRAYQYGSSSYATQGTMQPRAIYCPLDDDDVIKVIRYAQDKNIAVAVRTGGHQYCGASSTFGDNIQLDLSETYQAGFEWENDDTIVTVGVSHSLRDFNAKLTERGRFVPHGQCSQVYLGGHVQTGGYGQLGRSFGLLADHVEKFRIITALDCKPRWVTRGVRADEDLFFAVLGGSPGNFGVLTHVTIRVHKDSDHNQSRGLKAIYPYDRDRLKRLLDDMVTMTEQTDFPADYDYCVTVLSQFNSLLFPPTTLDEQMVTDLDRNQSSYWPPMIIVYAQWANLEGSDQEYDSTFFNDIKQAASACPLSKILVDNNEPTAMSRLAASWIFQNVREFNLPYVKRAYMSNSTTLRNDGWTDWVSDRVQDIQGALDNGCKLSVQIQHFGGTKSRFYRNDRNEQGEPRNTTSFSWRDSNICCVLDCFYSEGSRPIAEGWQAGNDEGVGSDQAKFCVEDRRVLWGSHDPNLHDVHKYYYEEASGKYERLCKIKREYDPTGVFTPNGFCVGSSAVVRQVGDQARQLAERVESLSIAPAFNFILADAPAPYDEHVLQQAEFLRSMANDEPLAEELQRSRDLQHQRILDRLD</sequence>
<comment type="similarity">
    <text evidence="2">Belongs to the oxygen-dependent FAD-linked oxidoreductase family.</text>
</comment>
<dbReference type="PANTHER" id="PTHR42973:SF39">
    <property type="entry name" value="FAD-BINDING PCMH-TYPE DOMAIN-CONTAINING PROTEIN"/>
    <property type="match status" value="1"/>
</dbReference>
<reference evidence="7" key="1">
    <citation type="submission" date="2021-11" db="EMBL/GenBank/DDBJ databases">
        <authorList>
            <person name="Herlambang A."/>
            <person name="Guo Y."/>
            <person name="Takashima Y."/>
            <person name="Nishizawa T."/>
        </authorList>
    </citation>
    <scope>NUCLEOTIDE SEQUENCE</scope>
    <source>
        <strain evidence="7">E1425</strain>
    </source>
</reference>
<dbReference type="InterPro" id="IPR050416">
    <property type="entry name" value="FAD-linked_Oxidoreductase"/>
</dbReference>
<dbReference type="SUPFAM" id="SSF56176">
    <property type="entry name" value="FAD-binding/transporter-associated domain-like"/>
    <property type="match status" value="1"/>
</dbReference>
<dbReference type="InterPro" id="IPR016166">
    <property type="entry name" value="FAD-bd_PCMH"/>
</dbReference>
<name>A0A9P3H4Y3_9FUNG</name>
<evidence type="ECO:0000256" key="1">
    <source>
        <dbReference type="ARBA" id="ARBA00001974"/>
    </source>
</evidence>
<dbReference type="InterPro" id="IPR006094">
    <property type="entry name" value="Oxid_FAD_bind_N"/>
</dbReference>
<evidence type="ECO:0000313" key="8">
    <source>
        <dbReference type="Proteomes" id="UP000827284"/>
    </source>
</evidence>
<evidence type="ECO:0000256" key="5">
    <source>
        <dbReference type="ARBA" id="ARBA00023002"/>
    </source>
</evidence>
<dbReference type="Pfam" id="PF01565">
    <property type="entry name" value="FAD_binding_4"/>
    <property type="match status" value="1"/>
</dbReference>
<dbReference type="Gene3D" id="3.40.462.20">
    <property type="match status" value="1"/>
</dbReference>
<dbReference type="Proteomes" id="UP000827284">
    <property type="component" value="Unassembled WGS sequence"/>
</dbReference>
<keyword evidence="5" id="KW-0560">Oxidoreductase</keyword>
<evidence type="ECO:0000256" key="3">
    <source>
        <dbReference type="ARBA" id="ARBA00022630"/>
    </source>
</evidence>
<keyword evidence="3" id="KW-0285">Flavoprotein</keyword>
<dbReference type="GO" id="GO:0071949">
    <property type="term" value="F:FAD binding"/>
    <property type="evidence" value="ECO:0007669"/>
    <property type="project" value="InterPro"/>
</dbReference>
<dbReference type="InterPro" id="IPR036318">
    <property type="entry name" value="FAD-bd_PCMH-like_sf"/>
</dbReference>
<keyword evidence="4" id="KW-0274">FAD</keyword>
<dbReference type="Gene3D" id="3.30.465.10">
    <property type="match status" value="1"/>
</dbReference>
<feature type="domain" description="FAD-binding PCMH-type" evidence="6">
    <location>
        <begin position="48"/>
        <end position="225"/>
    </location>
</feature>
<protein>
    <recommendedName>
        <fullName evidence="6">FAD-binding PCMH-type domain-containing protein</fullName>
    </recommendedName>
</protein>
<dbReference type="PANTHER" id="PTHR42973">
    <property type="entry name" value="BINDING OXIDOREDUCTASE, PUTATIVE (AFU_ORTHOLOGUE AFUA_1G17690)-RELATED"/>
    <property type="match status" value="1"/>
</dbReference>
<dbReference type="Pfam" id="PF08031">
    <property type="entry name" value="BBE"/>
    <property type="match status" value="1"/>
</dbReference>
<evidence type="ECO:0000313" key="7">
    <source>
        <dbReference type="EMBL" id="GJJ70206.1"/>
    </source>
</evidence>
<organism evidence="7 8">
    <name type="scientific">Entomortierella parvispora</name>
    <dbReference type="NCBI Taxonomy" id="205924"/>
    <lineage>
        <taxon>Eukaryota</taxon>
        <taxon>Fungi</taxon>
        <taxon>Fungi incertae sedis</taxon>
        <taxon>Mucoromycota</taxon>
        <taxon>Mortierellomycotina</taxon>
        <taxon>Mortierellomycetes</taxon>
        <taxon>Mortierellales</taxon>
        <taxon>Mortierellaceae</taxon>
        <taxon>Entomortierella</taxon>
    </lineage>
</organism>
<gene>
    <name evidence="7" type="ORF">EMPS_02555</name>
</gene>
<comment type="caution">
    <text evidence="7">The sequence shown here is derived from an EMBL/GenBank/DDBJ whole genome shotgun (WGS) entry which is preliminary data.</text>
</comment>
<dbReference type="OrthoDB" id="415825at2759"/>
<evidence type="ECO:0000259" key="6">
    <source>
        <dbReference type="PROSITE" id="PS51387"/>
    </source>
</evidence>
<dbReference type="InterPro" id="IPR016169">
    <property type="entry name" value="FAD-bd_PCMH_sub2"/>
</dbReference>
<evidence type="ECO:0000256" key="2">
    <source>
        <dbReference type="ARBA" id="ARBA00005466"/>
    </source>
</evidence>
<dbReference type="InterPro" id="IPR012951">
    <property type="entry name" value="BBE"/>
</dbReference>
<evidence type="ECO:0000256" key="4">
    <source>
        <dbReference type="ARBA" id="ARBA00022827"/>
    </source>
</evidence>
<accession>A0A9P3H4Y3</accession>
<keyword evidence="8" id="KW-1185">Reference proteome</keyword>
<dbReference type="EMBL" id="BQFW01000003">
    <property type="protein sequence ID" value="GJJ70206.1"/>
    <property type="molecule type" value="Genomic_DNA"/>
</dbReference>
<dbReference type="PROSITE" id="PS51387">
    <property type="entry name" value="FAD_PCMH"/>
    <property type="match status" value="1"/>
</dbReference>